<dbReference type="InterPro" id="IPR002885">
    <property type="entry name" value="PPR_rpt"/>
</dbReference>
<gene>
    <name evidence="4" type="ORF">CCMP2556_LOCUS36294</name>
</gene>
<dbReference type="PROSITE" id="PS51375">
    <property type="entry name" value="PPR"/>
    <property type="match status" value="1"/>
</dbReference>
<name>A0ABP0PCC3_9DINO</name>
<evidence type="ECO:0000256" key="3">
    <source>
        <dbReference type="SAM" id="MobiDB-lite"/>
    </source>
</evidence>
<dbReference type="PANTHER" id="PTHR47936:SF1">
    <property type="entry name" value="PENTATRICOPEPTIDE REPEAT-CONTAINING PROTEIN GUN1, CHLOROPLASTIC"/>
    <property type="match status" value="1"/>
</dbReference>
<evidence type="ECO:0000256" key="1">
    <source>
        <dbReference type="ARBA" id="ARBA00022737"/>
    </source>
</evidence>
<dbReference type="EMBL" id="CAXAMN010022917">
    <property type="protein sequence ID" value="CAK9073692.1"/>
    <property type="molecule type" value="Genomic_DNA"/>
</dbReference>
<keyword evidence="5" id="KW-1185">Reference proteome</keyword>
<keyword evidence="1" id="KW-0677">Repeat</keyword>
<evidence type="ECO:0000313" key="4">
    <source>
        <dbReference type="EMBL" id="CAK9073692.1"/>
    </source>
</evidence>
<feature type="repeat" description="PPR" evidence="2">
    <location>
        <begin position="325"/>
        <end position="359"/>
    </location>
</feature>
<proteinExistence type="predicted"/>
<evidence type="ECO:0000313" key="5">
    <source>
        <dbReference type="Proteomes" id="UP001642484"/>
    </source>
</evidence>
<organism evidence="4 5">
    <name type="scientific">Durusdinium trenchii</name>
    <dbReference type="NCBI Taxonomy" id="1381693"/>
    <lineage>
        <taxon>Eukaryota</taxon>
        <taxon>Sar</taxon>
        <taxon>Alveolata</taxon>
        <taxon>Dinophyceae</taxon>
        <taxon>Suessiales</taxon>
        <taxon>Symbiodiniaceae</taxon>
        <taxon>Durusdinium</taxon>
    </lineage>
</organism>
<sequence>MPPASTLYSHPAHTELQPRWLRGARVLTFPCELGASTSTDLPGLLAVRGLLAAPGFVEQSEVVRHSDPRRLLEVLTEQYGDDPVSRQALEVSRRLFDFAGLTDSIGGAAKWCQDTVSQVSNKVVGVQEAASLIQSANGYIGEGTQLTGQAWTSMLELGTKMTGIYQDFQPLEPAFAKASGAMEITTNQGMLSQLVHCVRSIISSNSILDVLGTSLDKALGIFSQIKDTVVSVVSKLGGRRLREAGREGRMLYDYNQLLERIDFDWISKKIQGFVATIKTQAENLVDIDTILGPMLAQMDKTGVSSSWDQVLDALQQMCRASIPLDSVALTLAMRACRRSGRWRRAADCFARARGMGCLPDAIAWNSFMALYQHNDTWRTTALLVQAMICSALRLDVISYSARLSSESGSWRQTREILETMRAKGLQPDTISLNAFVTGTKSWQMTVGVLEGIILKEEVPERATYGAAISVSASHWPIALVFFDRACESNLVDASSLTSLLAALGESSEWQRSSEFLFQKAAYPVDAGCFNAGMGACEKSSHWQAALCLFQDMSKLQLCDAVSVTTLISSISKSQLWQLALATFMQTLKRNEHRHGWRSGRIGPDQLSSECSCALMSAFARAEGASKGHAWRMALKLLEELPRWRYEVSTECHNAAVKACGAAKRWQSSLDLFAMMSCRPALRSTISLNSALDACARGSQWEWSVQTLATEPARDEISFSSTTSAYANCNLWPKSLCMLGKMKENLLRPHEIMYNSVAASFEHSGHWRLATGLFHEMCSKNLADLISIGLILSRYSESAPWFSALILGSQMSQVRLPSSSMSQHALVKSILTAPAGFAWRWARQLLEVQQVSDLATVEQLALRLEKQPIFSGGRGLPEVLEKLPLKQLLRSLQEMICARKSACYFFLRPIARLLLTPCSVLTGHEALGYHLAGAAGGWWRGQPQGTSGEERQGYQQGHSNLAGC</sequence>
<dbReference type="Gene3D" id="1.25.40.10">
    <property type="entry name" value="Tetratricopeptide repeat domain"/>
    <property type="match status" value="4"/>
</dbReference>
<evidence type="ECO:0008006" key="6">
    <source>
        <dbReference type="Google" id="ProtNLM"/>
    </source>
</evidence>
<comment type="caution">
    <text evidence="4">The sequence shown here is derived from an EMBL/GenBank/DDBJ whole genome shotgun (WGS) entry which is preliminary data.</text>
</comment>
<feature type="region of interest" description="Disordered" evidence="3">
    <location>
        <begin position="941"/>
        <end position="963"/>
    </location>
</feature>
<evidence type="ECO:0000256" key="2">
    <source>
        <dbReference type="PROSITE-ProRule" id="PRU00708"/>
    </source>
</evidence>
<feature type="compositionally biased region" description="Polar residues" evidence="3">
    <location>
        <begin position="942"/>
        <end position="963"/>
    </location>
</feature>
<dbReference type="Proteomes" id="UP001642484">
    <property type="component" value="Unassembled WGS sequence"/>
</dbReference>
<dbReference type="Pfam" id="PF01535">
    <property type="entry name" value="PPR"/>
    <property type="match status" value="1"/>
</dbReference>
<accession>A0ABP0PCC3</accession>
<protein>
    <recommendedName>
        <fullName evidence="6">Pentatricopeptide repeat-containing protein, chloroplastic</fullName>
    </recommendedName>
</protein>
<dbReference type="InterPro" id="IPR011990">
    <property type="entry name" value="TPR-like_helical_dom_sf"/>
</dbReference>
<dbReference type="PANTHER" id="PTHR47936">
    <property type="entry name" value="PPR_LONG DOMAIN-CONTAINING PROTEIN"/>
    <property type="match status" value="1"/>
</dbReference>
<reference evidence="4 5" key="1">
    <citation type="submission" date="2024-02" db="EMBL/GenBank/DDBJ databases">
        <authorList>
            <person name="Chen Y."/>
            <person name="Shah S."/>
            <person name="Dougan E. K."/>
            <person name="Thang M."/>
            <person name="Chan C."/>
        </authorList>
    </citation>
    <scope>NUCLEOTIDE SEQUENCE [LARGE SCALE GENOMIC DNA]</scope>
</reference>